<feature type="domain" description="DUF7820" evidence="2">
    <location>
        <begin position="164"/>
        <end position="338"/>
    </location>
</feature>
<dbReference type="Pfam" id="PF25130">
    <property type="entry name" value="DUF7820"/>
    <property type="match status" value="1"/>
</dbReference>
<feature type="region of interest" description="Disordered" evidence="1">
    <location>
        <begin position="145"/>
        <end position="174"/>
    </location>
</feature>
<sequence>MRFPGRSSKTTPTPAVPSILTLFPVLDDTVLEKAPVTHRADNCVGYGLEVVPIERCNTSCGKTVSPDTPEKEVLYATLTDWNRRSKPLPPLPNAAWKVLVKRKWYRLPSNAKNSDHFHADRASQVQLGLLLTICLGLLSVKPRLAKREPSEQSSDVATSPIRPSSPSIPLDTFSLNLSTPRQQSSACLSDSDDADSWPCTSQAKLHISVSSSERPLSQLELTIQKTSGTGTSSYGQQFPPTISAEFDPIYPMNDSDDEVIWHFQASYDRIVLLANDELSFHGQPQHEAERETSGKISPNDSPWVCYFNNTIMEVFVYASQRAGTATNSTQGANNTTETSSLPAFPFVIQIFEQWIQNGTRAYCEQQKVSERGALRKSDAPRYFLSTTDATSVYASSIDKKTKQQAGVSDSACQCQWIVQ</sequence>
<dbReference type="InterPro" id="IPR056722">
    <property type="entry name" value="DUF7820"/>
</dbReference>
<feature type="compositionally biased region" description="Low complexity" evidence="1">
    <location>
        <begin position="159"/>
        <end position="169"/>
    </location>
</feature>
<name>A0A177C663_9PLEO</name>
<dbReference type="GeneID" id="28765607"/>
<evidence type="ECO:0000313" key="4">
    <source>
        <dbReference type="Proteomes" id="UP000077069"/>
    </source>
</evidence>
<gene>
    <name evidence="3" type="ORF">CC84DRAFT_1207791</name>
</gene>
<dbReference type="RefSeq" id="XP_018033380.1">
    <property type="nucleotide sequence ID" value="XM_018182121.1"/>
</dbReference>
<dbReference type="AlphaFoldDB" id="A0A177C663"/>
<evidence type="ECO:0000256" key="1">
    <source>
        <dbReference type="SAM" id="MobiDB-lite"/>
    </source>
</evidence>
<reference evidence="3 4" key="1">
    <citation type="submission" date="2016-05" db="EMBL/GenBank/DDBJ databases">
        <title>Comparative analysis of secretome profiles of manganese(II)-oxidizing ascomycete fungi.</title>
        <authorList>
            <consortium name="DOE Joint Genome Institute"/>
            <person name="Zeiner C.A."/>
            <person name="Purvine S.O."/>
            <person name="Zink E.M."/>
            <person name="Wu S."/>
            <person name="Pasa-Tolic L."/>
            <person name="Chaput D.L."/>
            <person name="Haridas S."/>
            <person name="Grigoriev I.V."/>
            <person name="Santelli C.M."/>
            <person name="Hansel C.M."/>
        </authorList>
    </citation>
    <scope>NUCLEOTIDE SEQUENCE [LARGE SCALE GENOMIC DNA]</scope>
    <source>
        <strain evidence="3 4">AP3s5-JAC2a</strain>
    </source>
</reference>
<dbReference type="PANTHER" id="PTHR42078:SF1">
    <property type="entry name" value="GLUCAN 1, 4-ALPHA-GLUCOSIDASE"/>
    <property type="match status" value="1"/>
</dbReference>
<proteinExistence type="predicted"/>
<dbReference type="PANTHER" id="PTHR42078">
    <property type="entry name" value="GLUCAN 1, 4-ALPHA-GLUCOSIDASE"/>
    <property type="match status" value="1"/>
</dbReference>
<dbReference type="Proteomes" id="UP000077069">
    <property type="component" value="Unassembled WGS sequence"/>
</dbReference>
<protein>
    <recommendedName>
        <fullName evidence="2">DUF7820 domain-containing protein</fullName>
    </recommendedName>
</protein>
<dbReference type="InParanoid" id="A0A177C663"/>
<dbReference type="EMBL" id="KV441555">
    <property type="protein sequence ID" value="OAG03015.1"/>
    <property type="molecule type" value="Genomic_DNA"/>
</dbReference>
<dbReference type="OrthoDB" id="5384459at2759"/>
<accession>A0A177C663</accession>
<organism evidence="3 4">
    <name type="scientific">Paraphaeosphaeria sporulosa</name>
    <dbReference type="NCBI Taxonomy" id="1460663"/>
    <lineage>
        <taxon>Eukaryota</taxon>
        <taxon>Fungi</taxon>
        <taxon>Dikarya</taxon>
        <taxon>Ascomycota</taxon>
        <taxon>Pezizomycotina</taxon>
        <taxon>Dothideomycetes</taxon>
        <taxon>Pleosporomycetidae</taxon>
        <taxon>Pleosporales</taxon>
        <taxon>Massarineae</taxon>
        <taxon>Didymosphaeriaceae</taxon>
        <taxon>Paraphaeosphaeria</taxon>
    </lineage>
</organism>
<evidence type="ECO:0000313" key="3">
    <source>
        <dbReference type="EMBL" id="OAG03015.1"/>
    </source>
</evidence>
<evidence type="ECO:0000259" key="2">
    <source>
        <dbReference type="Pfam" id="PF25130"/>
    </source>
</evidence>
<dbReference type="STRING" id="1460663.A0A177C663"/>
<keyword evidence="4" id="KW-1185">Reference proteome</keyword>